<dbReference type="RefSeq" id="WP_056703875.1">
    <property type="nucleotide sequence ID" value="NZ_JAVDTR010000008.1"/>
</dbReference>
<feature type="domain" description="Nudix hydrolase" evidence="3">
    <location>
        <begin position="4"/>
        <end position="143"/>
    </location>
</feature>
<sequence length="153" mass="17422">MTKPIRNSAKAVIVQDGRLLVIRVEDQYGTAYIFPGGGQDKYEELKDTVLRECLEEIGQAVTVGDLMHIREYIGKNHEFAEWDADYHQVEFYFACSLNDPTATNYEGSNPDNHQVGVEWIAFEDLSKVRLYPKKIGEMLLAQDSSKIYLGDLN</sequence>
<evidence type="ECO:0000259" key="3">
    <source>
        <dbReference type="PROSITE" id="PS51462"/>
    </source>
</evidence>
<dbReference type="PANTHER" id="PTHR43046:SF14">
    <property type="entry name" value="MUTT_NUDIX FAMILY PROTEIN"/>
    <property type="match status" value="1"/>
</dbReference>
<accession>A0AAP5H614</accession>
<dbReference type="Gene3D" id="3.90.79.10">
    <property type="entry name" value="Nucleoside Triphosphate Pyrophosphohydrolase"/>
    <property type="match status" value="1"/>
</dbReference>
<evidence type="ECO:0000256" key="2">
    <source>
        <dbReference type="ARBA" id="ARBA00022801"/>
    </source>
</evidence>
<dbReference type="CDD" id="cd18880">
    <property type="entry name" value="NUDIX_ADPRase"/>
    <property type="match status" value="1"/>
</dbReference>
<comment type="caution">
    <text evidence="4">The sequence shown here is derived from an EMBL/GenBank/DDBJ whole genome shotgun (WGS) entry which is preliminary data.</text>
</comment>
<dbReference type="GO" id="GO:0016787">
    <property type="term" value="F:hydrolase activity"/>
    <property type="evidence" value="ECO:0007669"/>
    <property type="project" value="UniProtKB-KW"/>
</dbReference>
<organism evidence="4 5">
    <name type="scientific">Paenibacillus amylolyticus</name>
    <dbReference type="NCBI Taxonomy" id="1451"/>
    <lineage>
        <taxon>Bacteria</taxon>
        <taxon>Bacillati</taxon>
        <taxon>Bacillota</taxon>
        <taxon>Bacilli</taxon>
        <taxon>Bacillales</taxon>
        <taxon>Paenibacillaceae</taxon>
        <taxon>Paenibacillus</taxon>
    </lineage>
</organism>
<protein>
    <submittedName>
        <fullName evidence="4">8-oxo-dGTP pyrophosphatase MutT (NUDIX family)</fullName>
    </submittedName>
</protein>
<evidence type="ECO:0000313" key="4">
    <source>
        <dbReference type="EMBL" id="MDR6724694.1"/>
    </source>
</evidence>
<dbReference type="PANTHER" id="PTHR43046">
    <property type="entry name" value="GDP-MANNOSE MANNOSYL HYDROLASE"/>
    <property type="match status" value="1"/>
</dbReference>
<dbReference type="AlphaFoldDB" id="A0AAP5H614"/>
<dbReference type="InterPro" id="IPR000086">
    <property type="entry name" value="NUDIX_hydrolase_dom"/>
</dbReference>
<proteinExistence type="predicted"/>
<evidence type="ECO:0000256" key="1">
    <source>
        <dbReference type="ARBA" id="ARBA00001946"/>
    </source>
</evidence>
<keyword evidence="2" id="KW-0378">Hydrolase</keyword>
<gene>
    <name evidence="4" type="ORF">J2W91_003162</name>
</gene>
<evidence type="ECO:0000313" key="5">
    <source>
        <dbReference type="Proteomes" id="UP001254832"/>
    </source>
</evidence>
<dbReference type="InterPro" id="IPR015797">
    <property type="entry name" value="NUDIX_hydrolase-like_dom_sf"/>
</dbReference>
<dbReference type="Pfam" id="PF00293">
    <property type="entry name" value="NUDIX"/>
    <property type="match status" value="1"/>
</dbReference>
<reference evidence="4" key="1">
    <citation type="submission" date="2023-07" db="EMBL/GenBank/DDBJ databases">
        <title>Sorghum-associated microbial communities from plants grown in Nebraska, USA.</title>
        <authorList>
            <person name="Schachtman D."/>
        </authorList>
    </citation>
    <scope>NUCLEOTIDE SEQUENCE</scope>
    <source>
        <strain evidence="4">BE80</strain>
    </source>
</reference>
<comment type="cofactor">
    <cofactor evidence="1">
        <name>Mg(2+)</name>
        <dbReference type="ChEBI" id="CHEBI:18420"/>
    </cofactor>
</comment>
<dbReference type="SUPFAM" id="SSF55811">
    <property type="entry name" value="Nudix"/>
    <property type="match status" value="1"/>
</dbReference>
<dbReference type="PROSITE" id="PS51462">
    <property type="entry name" value="NUDIX"/>
    <property type="match status" value="1"/>
</dbReference>
<name>A0AAP5H614_PAEAM</name>
<dbReference type="Proteomes" id="UP001254832">
    <property type="component" value="Unassembled WGS sequence"/>
</dbReference>
<dbReference type="EMBL" id="JAVDTR010000008">
    <property type="protein sequence ID" value="MDR6724694.1"/>
    <property type="molecule type" value="Genomic_DNA"/>
</dbReference>